<evidence type="ECO:0000313" key="3">
    <source>
        <dbReference type="Proteomes" id="UP000287101"/>
    </source>
</evidence>
<comment type="caution">
    <text evidence="2">The sequence shown here is derived from an EMBL/GenBank/DDBJ whole genome shotgun (WGS) entry which is preliminary data.</text>
</comment>
<name>A0A430AB83_9ENTE</name>
<dbReference type="Proteomes" id="UP000287101">
    <property type="component" value="Unassembled WGS sequence"/>
</dbReference>
<dbReference type="PANTHER" id="PTHR34989">
    <property type="entry name" value="PROTEIN HDED"/>
    <property type="match status" value="1"/>
</dbReference>
<organism evidence="2 3">
    <name type="scientific">Vagococcus fessus</name>
    <dbReference type="NCBI Taxonomy" id="120370"/>
    <lineage>
        <taxon>Bacteria</taxon>
        <taxon>Bacillati</taxon>
        <taxon>Bacillota</taxon>
        <taxon>Bacilli</taxon>
        <taxon>Lactobacillales</taxon>
        <taxon>Enterococcaceae</taxon>
        <taxon>Vagococcus</taxon>
    </lineage>
</organism>
<dbReference type="OrthoDB" id="2301130at2"/>
<feature type="transmembrane region" description="Helical" evidence="1">
    <location>
        <begin position="16"/>
        <end position="33"/>
    </location>
</feature>
<dbReference type="EMBL" id="NGJY01000001">
    <property type="protein sequence ID" value="RSU04456.1"/>
    <property type="molecule type" value="Genomic_DNA"/>
</dbReference>
<proteinExistence type="predicted"/>
<feature type="transmembrane region" description="Helical" evidence="1">
    <location>
        <begin position="71"/>
        <end position="90"/>
    </location>
</feature>
<dbReference type="InterPro" id="IPR005325">
    <property type="entry name" value="DUF308_memb"/>
</dbReference>
<dbReference type="Pfam" id="PF03729">
    <property type="entry name" value="DUF308"/>
    <property type="match status" value="2"/>
</dbReference>
<sequence length="185" mass="20801">MEGISLKNMINQLQKFTLLRILIFIVIGFLVVLKPKLVFTSIIYTLAAYLLLIGILNLIQAIKASKVTHTILGPEFITACMYFLFTVIVLIFSKVIISMLPFVLGILIVLNGLVQLTTDQTIKEVNPRYRLGHNIYSVIIIIAGVLLIFNPFSSIILLFRVFGGILIFIGVSEAVRLLMQNKQNY</sequence>
<feature type="transmembrane region" description="Helical" evidence="1">
    <location>
        <begin position="135"/>
        <end position="152"/>
    </location>
</feature>
<accession>A0A430AB83</accession>
<feature type="transmembrane region" description="Helical" evidence="1">
    <location>
        <begin position="158"/>
        <end position="179"/>
    </location>
</feature>
<protein>
    <recommendedName>
        <fullName evidence="4">Acid-resistance membrane protein</fullName>
    </recommendedName>
</protein>
<gene>
    <name evidence="2" type="ORF">CBF31_00090</name>
</gene>
<feature type="transmembrane region" description="Helical" evidence="1">
    <location>
        <begin position="96"/>
        <end position="114"/>
    </location>
</feature>
<evidence type="ECO:0000313" key="2">
    <source>
        <dbReference type="EMBL" id="RSU04456.1"/>
    </source>
</evidence>
<dbReference type="PANTHER" id="PTHR34989:SF1">
    <property type="entry name" value="PROTEIN HDED"/>
    <property type="match status" value="1"/>
</dbReference>
<keyword evidence="1" id="KW-1133">Transmembrane helix</keyword>
<dbReference type="InterPro" id="IPR052712">
    <property type="entry name" value="Acid_resist_chaperone_HdeD"/>
</dbReference>
<feature type="transmembrane region" description="Helical" evidence="1">
    <location>
        <begin position="39"/>
        <end position="59"/>
    </location>
</feature>
<keyword evidence="1" id="KW-0812">Transmembrane</keyword>
<evidence type="ECO:0008006" key="4">
    <source>
        <dbReference type="Google" id="ProtNLM"/>
    </source>
</evidence>
<keyword evidence="1" id="KW-0472">Membrane</keyword>
<reference evidence="2 3" key="1">
    <citation type="submission" date="2017-05" db="EMBL/GenBank/DDBJ databases">
        <title>Vagococcus spp. assemblies.</title>
        <authorList>
            <person name="Gulvik C.A."/>
        </authorList>
    </citation>
    <scope>NUCLEOTIDE SEQUENCE [LARGE SCALE GENOMIC DNA]</scope>
    <source>
        <strain evidence="2 3">CCUG 41755</strain>
    </source>
</reference>
<dbReference type="AlphaFoldDB" id="A0A430AB83"/>
<evidence type="ECO:0000256" key="1">
    <source>
        <dbReference type="SAM" id="Phobius"/>
    </source>
</evidence>
<dbReference type="GO" id="GO:0005886">
    <property type="term" value="C:plasma membrane"/>
    <property type="evidence" value="ECO:0007669"/>
    <property type="project" value="TreeGrafter"/>
</dbReference>
<keyword evidence="3" id="KW-1185">Reference proteome</keyword>